<dbReference type="EMBL" id="CP009438">
    <property type="protein sequence ID" value="AIR99101.1"/>
    <property type="molecule type" value="Genomic_DNA"/>
</dbReference>
<dbReference type="HOGENOM" id="CLU_2939987_0_0_11"/>
<evidence type="ECO:0000313" key="2">
    <source>
        <dbReference type="Proteomes" id="UP000029482"/>
    </source>
</evidence>
<dbReference type="STRING" id="1907.SGLAU_15590"/>
<dbReference type="AlphaFoldDB" id="A0A089XB07"/>
<name>A0A089XB07_STRGA</name>
<protein>
    <submittedName>
        <fullName evidence="1">Uncharacterized protein</fullName>
    </submittedName>
</protein>
<dbReference type="RefSeq" id="WP_043501989.1">
    <property type="nucleotide sequence ID" value="NZ_CP009438.1"/>
</dbReference>
<evidence type="ECO:0000313" key="1">
    <source>
        <dbReference type="EMBL" id="AIR99101.1"/>
    </source>
</evidence>
<dbReference type="KEGG" id="sgu:SGLAU_15590"/>
<dbReference type="Proteomes" id="UP000029482">
    <property type="component" value="Chromosome"/>
</dbReference>
<keyword evidence="2" id="KW-1185">Reference proteome</keyword>
<organism evidence="1 2">
    <name type="scientific">Streptomyces glaucescens</name>
    <dbReference type="NCBI Taxonomy" id="1907"/>
    <lineage>
        <taxon>Bacteria</taxon>
        <taxon>Bacillati</taxon>
        <taxon>Actinomycetota</taxon>
        <taxon>Actinomycetes</taxon>
        <taxon>Kitasatosporales</taxon>
        <taxon>Streptomycetaceae</taxon>
        <taxon>Streptomyces</taxon>
    </lineage>
</organism>
<reference evidence="2" key="1">
    <citation type="journal article" date="2015" name="J. Biotechnol.">
        <title>Complete genome sequence of the actinobacterium Streptomyces glaucescens GLA.O (DSM 40922) consisting of a linear chromosome and one linear plasmid.</title>
        <authorList>
            <person name="Ortseifen V."/>
            <person name="Winkler A."/>
            <person name="Albersmeier A."/>
            <person name="Wendler S."/>
            <person name="Puhler A."/>
            <person name="Kalinowski J."/>
            <person name="Ruckert C."/>
        </authorList>
    </citation>
    <scope>NUCLEOTIDE SEQUENCE [LARGE SCALE GENOMIC DNA]</scope>
    <source>
        <strain evidence="2">DSM 40922 / GLA O</strain>
    </source>
</reference>
<gene>
    <name evidence="1" type="ORF">SGLAU_15590</name>
</gene>
<proteinExistence type="predicted"/>
<sequence length="60" mass="6705">MKRTYHFTATVSDGTHHVGECAGTVRATSEATAREAVAEWVRMNGADKGRTWRATRIELR</sequence>
<accession>A0A089XB07</accession>
<dbReference type="OrthoDB" id="4262248at2"/>